<dbReference type="PANTHER" id="PTHR31157:SF26">
    <property type="entry name" value="SCP-LIKE EXTRACELLULAR PROTEIN"/>
    <property type="match status" value="1"/>
</dbReference>
<dbReference type="PANTHER" id="PTHR31157">
    <property type="entry name" value="SCP DOMAIN-CONTAINING PROTEIN"/>
    <property type="match status" value="1"/>
</dbReference>
<dbReference type="SUPFAM" id="SSF55797">
    <property type="entry name" value="PR-1-like"/>
    <property type="match status" value="1"/>
</dbReference>
<proteinExistence type="predicted"/>
<dbReference type="InterPro" id="IPR035940">
    <property type="entry name" value="CAP_sf"/>
</dbReference>
<evidence type="ECO:0000313" key="5">
    <source>
        <dbReference type="Proteomes" id="UP000681414"/>
    </source>
</evidence>
<dbReference type="Gene3D" id="3.40.33.10">
    <property type="entry name" value="CAP"/>
    <property type="match status" value="1"/>
</dbReference>
<evidence type="ECO:0000259" key="3">
    <source>
        <dbReference type="Pfam" id="PF14504"/>
    </source>
</evidence>
<dbReference type="Pfam" id="PF00188">
    <property type="entry name" value="CAP"/>
    <property type="match status" value="1"/>
</dbReference>
<dbReference type="InterPro" id="IPR029410">
    <property type="entry name" value="CAP_assoc"/>
</dbReference>
<dbReference type="Pfam" id="PF14504">
    <property type="entry name" value="CAP_assoc_N"/>
    <property type="match status" value="1"/>
</dbReference>
<feature type="transmembrane region" description="Helical" evidence="1">
    <location>
        <begin position="7"/>
        <end position="23"/>
    </location>
</feature>
<keyword evidence="1" id="KW-1133">Transmembrane helix</keyword>
<keyword evidence="1" id="KW-0472">Membrane</keyword>
<dbReference type="CDD" id="cd05379">
    <property type="entry name" value="CAP_bacterial"/>
    <property type="match status" value="1"/>
</dbReference>
<dbReference type="InterPro" id="IPR014044">
    <property type="entry name" value="CAP_dom"/>
</dbReference>
<protein>
    <submittedName>
        <fullName evidence="4">CAP domain-containing protein</fullName>
    </submittedName>
</protein>
<keyword evidence="1" id="KW-0812">Transmembrane</keyword>
<evidence type="ECO:0000259" key="2">
    <source>
        <dbReference type="Pfam" id="PF00188"/>
    </source>
</evidence>
<reference evidence="4 5" key="1">
    <citation type="submission" date="2021-05" db="EMBL/GenBank/DDBJ databases">
        <title>Novel Bacillus species.</title>
        <authorList>
            <person name="Liu G."/>
        </authorList>
    </citation>
    <scope>NUCLEOTIDE SEQUENCE [LARGE SCALE GENOMIC DNA]</scope>
    <source>
        <strain evidence="5">FJAT-49780</strain>
    </source>
</reference>
<organism evidence="4 5">
    <name type="scientific">Lederbergia citri</name>
    <dbReference type="NCBI Taxonomy" id="2833580"/>
    <lineage>
        <taxon>Bacteria</taxon>
        <taxon>Bacillati</taxon>
        <taxon>Bacillota</taxon>
        <taxon>Bacilli</taxon>
        <taxon>Bacillales</taxon>
        <taxon>Bacillaceae</taxon>
        <taxon>Lederbergia</taxon>
    </lineage>
</organism>
<evidence type="ECO:0000313" key="4">
    <source>
        <dbReference type="EMBL" id="MBS4193866.1"/>
    </source>
</evidence>
<sequence>MRTLFRAMVISAIIFFIMIYFYSDSGTNEPLKDYNYATPPKVDHFINKETMDETNRPKEGLSVYIGKSAKDLINDYGEPQRKDPSAYGYEWWIYNNFSGTYMQVGVQNGSVVTIYALGNQLNIAPYMIGETIEDIFRTTYLETEIMVSVDKGKYRFELSEEDLNIRPLIQLGDIFAQLSIDKYTGTLSSIRFFDKKTLITQRPYELAYRGDLISPSDIGEEGWREIEKGSEQQILDITNVIRNRFGLEELLWDEQVGQVAYEHSKDMFDNDYFSHDSPTFGTLAERLEADNIDYQSAGENIASEYIDGPAAVEGWLNSEGHRKALLADNYSRLGVGVYQKFYTQNFIQPK</sequence>
<name>A0A942YGW4_9BACI</name>
<keyword evidence="5" id="KW-1185">Reference proteome</keyword>
<accession>A0A942YGW4</accession>
<gene>
    <name evidence="4" type="ORF">KHA97_02110</name>
</gene>
<feature type="domain" description="SCP" evidence="2">
    <location>
        <begin position="235"/>
        <end position="344"/>
    </location>
</feature>
<dbReference type="RefSeq" id="WP_213124273.1">
    <property type="nucleotide sequence ID" value="NZ_JAGYPG010000001.1"/>
</dbReference>
<comment type="caution">
    <text evidence="4">The sequence shown here is derived from an EMBL/GenBank/DDBJ whole genome shotgun (WGS) entry which is preliminary data.</text>
</comment>
<dbReference type="EMBL" id="JAGYPG010000001">
    <property type="protein sequence ID" value="MBS4193866.1"/>
    <property type="molecule type" value="Genomic_DNA"/>
</dbReference>
<feature type="domain" description="CAP-associated" evidence="3">
    <location>
        <begin position="65"/>
        <end position="204"/>
    </location>
</feature>
<dbReference type="Proteomes" id="UP000681414">
    <property type="component" value="Unassembled WGS sequence"/>
</dbReference>
<dbReference type="AlphaFoldDB" id="A0A942YGW4"/>
<evidence type="ECO:0000256" key="1">
    <source>
        <dbReference type="SAM" id="Phobius"/>
    </source>
</evidence>